<evidence type="ECO:0000313" key="7">
    <source>
        <dbReference type="EMBL" id="KAB0397490.1"/>
    </source>
</evidence>
<dbReference type="SMART" id="SM00145">
    <property type="entry name" value="PI3Ka"/>
    <property type="match status" value="1"/>
</dbReference>
<evidence type="ECO:0000313" key="8">
    <source>
        <dbReference type="Proteomes" id="UP000437017"/>
    </source>
</evidence>
<dbReference type="InterPro" id="IPR045495">
    <property type="entry name" value="PI4K_N"/>
</dbReference>
<dbReference type="PROSITE" id="PS00916">
    <property type="entry name" value="PI3_4_KINASE_2"/>
    <property type="match status" value="1"/>
</dbReference>
<dbReference type="GO" id="GO:0005886">
    <property type="term" value="C:plasma membrane"/>
    <property type="evidence" value="ECO:0007669"/>
    <property type="project" value="TreeGrafter"/>
</dbReference>
<proteinExistence type="inferred from homology"/>
<dbReference type="GO" id="GO:0004430">
    <property type="term" value="F:1-phosphatidylinositol 4-kinase activity"/>
    <property type="evidence" value="ECO:0007669"/>
    <property type="project" value="UniProtKB-EC"/>
</dbReference>
<dbReference type="AlphaFoldDB" id="A0A643CBG3"/>
<comment type="caution">
    <text evidence="7">The sequence shown here is derived from an EMBL/GenBank/DDBJ whole genome shotgun (WGS) entry which is preliminary data.</text>
</comment>
<dbReference type="PROSITE" id="PS51545">
    <property type="entry name" value="PIK_HELICAL"/>
    <property type="match status" value="1"/>
</dbReference>
<dbReference type="InterPro" id="IPR001263">
    <property type="entry name" value="PI3K_accessory_dom"/>
</dbReference>
<keyword evidence="3" id="KW-0808">Transferase</keyword>
<dbReference type="Pfam" id="PF00454">
    <property type="entry name" value="PI3_PI4_kinase"/>
    <property type="match status" value="1"/>
</dbReference>
<dbReference type="Gene3D" id="3.30.1010.10">
    <property type="entry name" value="Phosphatidylinositol 3-kinase Catalytic Subunit, Chain A, domain 4"/>
    <property type="match status" value="1"/>
</dbReference>
<dbReference type="Proteomes" id="UP000437017">
    <property type="component" value="Unassembled WGS sequence"/>
</dbReference>
<evidence type="ECO:0000256" key="1">
    <source>
        <dbReference type="ARBA" id="ARBA00006209"/>
    </source>
</evidence>
<dbReference type="InterPro" id="IPR042236">
    <property type="entry name" value="PI3K_accessory_sf"/>
</dbReference>
<dbReference type="InterPro" id="IPR018936">
    <property type="entry name" value="PI3/4_kinase_CS"/>
</dbReference>
<dbReference type="InterPro" id="IPR000403">
    <property type="entry name" value="PI3/4_kinase_cat_dom"/>
</dbReference>
<accession>A0A643CBG3</accession>
<keyword evidence="8" id="KW-1185">Reference proteome</keyword>
<evidence type="ECO:0000259" key="5">
    <source>
        <dbReference type="PROSITE" id="PS50290"/>
    </source>
</evidence>
<dbReference type="PANTHER" id="PTHR10048">
    <property type="entry name" value="PHOSPHATIDYLINOSITOL KINASE"/>
    <property type="match status" value="1"/>
</dbReference>
<sequence length="1057" mass="120204">MQVTTFSLSLSSAHQLTRRLPPIKEAKPRLQKLFRDFWLYSVLMGFAVEGSGLWPEEWYEGVCEIATKSPLLTFPSKEPLRSVLQYNSAMKNDTVTPAELSELRSTIINLLDPAPEVSALINKLDFAMSTYLLSVYRLEYMRVLRSTDPDRFQVMFCYFEDKAIQKDKSGMMQCVIAVADKVFDAFLNMMADKAKTKENEEELERHAQFLLVNFNHIHKRIRRVADKYLSGLVDKFPHLLWSGTVLKTMLDILQTLSLSLSASIVKDFAARCAMILQEAMKWAPTVTKSHLQATQLTERPACVKKDYSNFMASLNLRNRYAGEVYGMIRFSDATGQTSDLNKMMVQELKAALGAGDPQHYTEAMFKLTAMLISSKDCDPQLLHHLCWGPLQMFNEHGMETALACWEWLLAGKNGVEVPYHCILVFHFFYYLAMFAGYGAVGRLLTLGLTLLHADVLPNATIRNVLREKIYSTAFDYFSCPPKFPTQGEKRLREDISIMIKFWTAMFSDKKYLTASQLVPPDNQDTRSNLDIAVGSRQQATQGWINTYPLSSGMSTISKKSGMSKKTNRGSQLHKYYMKRRTLLLSLLATEIERLITWYNPLSAPELELDQAGESSVANWRSKYISLSEKQWKDNVNLAWNISPHLAVQLPARFKNTDAIGNEVTRLVRLDPGAVSDIPEAIKDAILFYIPQIVQALRYDKMGYVREYILWAASKSQLLAHQFIWNMKTNIYVDEEGHQKDPDIGDLLEQLVKEITSSLSGPAKDFYQREFDFFNKITNVSAIIKPYPKGDERKRACLSALSEVKVQPGCYLPSNPEAIVLDIDYKSGTPMQSAAKAPYLAKFKVKRCGVSELEKEGLRCCSDSEDEGSTQEPDGQKISWQAAIFKVGDDCRQDMLALQIIDLFKNIFQLVGLDLFVFPYRVVATAPGCGVIECIPDCTSRDQLGRQTDFGMYDYFTRQYGDESTLAFQQARYNFIRSMAAYSLLLFLLQIKDRHNGNIMLDKKGHIIHIGGPYMDAVVSLVTLMLDTGLPCFRGQTIKLLKSRTYDMIQYYQNDIPY</sequence>
<dbReference type="Gene3D" id="1.25.40.70">
    <property type="entry name" value="Phosphatidylinositol 3-kinase, accessory domain (PIK)"/>
    <property type="match status" value="1"/>
</dbReference>
<reference evidence="7 8" key="1">
    <citation type="journal article" date="2019" name="PLoS ONE">
        <title>Genomic analyses reveal an absence of contemporary introgressive admixture between fin whales and blue whales, despite known hybrids.</title>
        <authorList>
            <person name="Westbury M.V."/>
            <person name="Petersen B."/>
            <person name="Lorenzen E.D."/>
        </authorList>
    </citation>
    <scope>NUCLEOTIDE SEQUENCE [LARGE SCALE GENOMIC DNA]</scope>
    <source>
        <strain evidence="7">FinWhale-01</strain>
    </source>
</reference>
<dbReference type="InterPro" id="IPR016024">
    <property type="entry name" value="ARM-type_fold"/>
</dbReference>
<dbReference type="EMBL" id="SGJD01001972">
    <property type="protein sequence ID" value="KAB0397490.1"/>
    <property type="molecule type" value="Genomic_DNA"/>
</dbReference>
<dbReference type="SMART" id="SM00146">
    <property type="entry name" value="PI3Kc"/>
    <property type="match status" value="1"/>
</dbReference>
<evidence type="ECO:0000259" key="6">
    <source>
        <dbReference type="PROSITE" id="PS51545"/>
    </source>
</evidence>
<dbReference type="GO" id="GO:0046854">
    <property type="term" value="P:phosphatidylinositol phosphate biosynthetic process"/>
    <property type="evidence" value="ECO:0007669"/>
    <property type="project" value="InterPro"/>
</dbReference>
<evidence type="ECO:0000256" key="2">
    <source>
        <dbReference type="ARBA" id="ARBA00012169"/>
    </source>
</evidence>
<name>A0A643CBG3_BALPH</name>
<dbReference type="SUPFAM" id="SSF48371">
    <property type="entry name" value="ARM repeat"/>
    <property type="match status" value="1"/>
</dbReference>
<protein>
    <recommendedName>
        <fullName evidence="2">1-phosphatidylinositol 4-kinase</fullName>
        <ecNumber evidence="2">2.7.1.67</ecNumber>
    </recommendedName>
</protein>
<dbReference type="FunFam" id="3.30.1010.10:FF:000009">
    <property type="entry name" value="Phosphatidylinositol 4-kinase, catalytic, alpha"/>
    <property type="match status" value="1"/>
</dbReference>
<dbReference type="GO" id="GO:0048015">
    <property type="term" value="P:phosphatidylinositol-mediated signaling"/>
    <property type="evidence" value="ECO:0007669"/>
    <property type="project" value="TreeGrafter"/>
</dbReference>
<keyword evidence="4" id="KW-0418">Kinase</keyword>
<feature type="domain" description="PI3K/PI4K catalytic" evidence="5">
    <location>
        <begin position="843"/>
        <end position="1057"/>
    </location>
</feature>
<dbReference type="OrthoDB" id="10264149at2759"/>
<dbReference type="PROSITE" id="PS00915">
    <property type="entry name" value="PI3_4_KINASE_1"/>
    <property type="match status" value="1"/>
</dbReference>
<gene>
    <name evidence="7" type="ORF">E2I00_016166</name>
</gene>
<dbReference type="Pfam" id="PF00613">
    <property type="entry name" value="PI3Ka"/>
    <property type="match status" value="1"/>
</dbReference>
<dbReference type="InterPro" id="IPR015433">
    <property type="entry name" value="PI3/4_kinase"/>
</dbReference>
<dbReference type="InterPro" id="IPR011009">
    <property type="entry name" value="Kinase-like_dom_sf"/>
</dbReference>
<evidence type="ECO:0000256" key="4">
    <source>
        <dbReference type="ARBA" id="ARBA00022777"/>
    </source>
</evidence>
<dbReference type="GO" id="GO:0005737">
    <property type="term" value="C:cytoplasm"/>
    <property type="evidence" value="ECO:0007669"/>
    <property type="project" value="TreeGrafter"/>
</dbReference>
<dbReference type="EC" id="2.7.1.67" evidence="2"/>
<dbReference type="PANTHER" id="PTHR10048:SF15">
    <property type="entry name" value="PHOSPHATIDYLINOSITOL 4-KINASE ALPHA"/>
    <property type="match status" value="1"/>
</dbReference>
<dbReference type="CDD" id="cd05167">
    <property type="entry name" value="PI4Kc_III_alpha"/>
    <property type="match status" value="1"/>
</dbReference>
<evidence type="ECO:0000256" key="3">
    <source>
        <dbReference type="ARBA" id="ARBA00022679"/>
    </source>
</evidence>
<dbReference type="SUPFAM" id="SSF56112">
    <property type="entry name" value="Protein kinase-like (PK-like)"/>
    <property type="match status" value="1"/>
</dbReference>
<dbReference type="Gene3D" id="1.10.1070.11">
    <property type="entry name" value="Phosphatidylinositol 3-/4-kinase, catalytic domain"/>
    <property type="match status" value="1"/>
</dbReference>
<dbReference type="Pfam" id="PF19274">
    <property type="entry name" value="PI4K_N"/>
    <property type="match status" value="3"/>
</dbReference>
<dbReference type="PROSITE" id="PS50290">
    <property type="entry name" value="PI3_4_KINASE_3"/>
    <property type="match status" value="1"/>
</dbReference>
<organism evidence="7 8">
    <name type="scientific">Balaenoptera physalus</name>
    <name type="common">Fin whale</name>
    <name type="synonym">Balaena physalus</name>
    <dbReference type="NCBI Taxonomy" id="9770"/>
    <lineage>
        <taxon>Eukaryota</taxon>
        <taxon>Metazoa</taxon>
        <taxon>Chordata</taxon>
        <taxon>Craniata</taxon>
        <taxon>Vertebrata</taxon>
        <taxon>Euteleostomi</taxon>
        <taxon>Mammalia</taxon>
        <taxon>Eutheria</taxon>
        <taxon>Laurasiatheria</taxon>
        <taxon>Artiodactyla</taxon>
        <taxon>Whippomorpha</taxon>
        <taxon>Cetacea</taxon>
        <taxon>Mysticeti</taxon>
        <taxon>Balaenopteridae</taxon>
        <taxon>Balaenoptera</taxon>
    </lineage>
</organism>
<dbReference type="InterPro" id="IPR036940">
    <property type="entry name" value="PI3/4_kinase_cat_sf"/>
</dbReference>
<comment type="similarity">
    <text evidence="1">Belongs to the PI3/PI4-kinase family. Type III PI4K subfamily.</text>
</comment>
<feature type="domain" description="PIK helical" evidence="6">
    <location>
        <begin position="558"/>
        <end position="753"/>
    </location>
</feature>